<dbReference type="GeneTree" id="ENSGT00940000159825"/>
<feature type="compositionally biased region" description="Basic and acidic residues" evidence="8">
    <location>
        <begin position="109"/>
        <end position="120"/>
    </location>
</feature>
<dbReference type="GO" id="GO:0005523">
    <property type="term" value="F:tropomyosin binding"/>
    <property type="evidence" value="ECO:0007669"/>
    <property type="project" value="InterPro"/>
</dbReference>
<protein>
    <recommendedName>
        <fullName evidence="7">Leiomodin-3</fullName>
    </recommendedName>
</protein>
<sequence>MSRGKARSLGRADAQTSDDSDIDTLLAALSPEEVEELEDEMTVIDPDPSVPVGLRQRNQTEKQPSRGYDREAMLSYCERQTKRLIKRELSTEGESQGENKKDRLKKLGKSQDRSFSRTDSLDGPDNTNDAGKTLKREGILSSEKKDEQTFRESDTSSRLRKTERGEKDREKDDNKGRVQVTEEIRDKSQTKERTEELVSKLQVKKEDRREIEGKEDNCKCREDSKAKGMVPKPQEQKAKEEVKEKFEVLKRSGEDRTKSLVCKVEEKKSQVGHRKLEESREGTPNLRNAANIQAERATTHEKALKGVDRTSEKTPQLRDEPPTNSNTKTAQDSGEEDDDDDDDEDDDDDSSDDDDDDGDDDSSDEDDDEDDDDEEEDSDDTSSIFNELLEKVRNNNPELTELNINNSDAIKAETLIQFAEGLRKNTHVKCFALANTRADDHVAYAVADALRDNVALTSVNLDSNHLTGKGILAIAEALQHNATLTELRFHNQRHICGGKTEMELVKVLRDNMTLLKLGYHFELAGPRFTMTNILSRNMDRQRQKRQAQRQAQQQAEQNQNPQQNLKPQPHQPSQQKPQVHRAPQNQQVQKPHLNQPNQKAEHVQKPQSNQQIQKQKPPVQNVKPQTSQQNQKQPSQLKERQLKQHNQNNQQPSKNQAMDTGKKAPFEMLKQRFTQQPNHLEKKESGPSAKVPKTVHTVSQTASKSSTEPSTKDISKTRTRQGDSRPALPNAAPPPAPVLDVLALRKSLMPVSQRKIENRMEARGTENSRDQLLASIRKNNLKTLKKVEVPKLLQ</sequence>
<dbReference type="GO" id="GO:0005865">
    <property type="term" value="C:striated muscle thin filament"/>
    <property type="evidence" value="ECO:0007669"/>
    <property type="project" value="TreeGrafter"/>
</dbReference>
<evidence type="ECO:0000256" key="5">
    <source>
        <dbReference type="ARBA" id="ARBA00023212"/>
    </source>
</evidence>
<dbReference type="GeneID" id="114798301"/>
<proteinExistence type="inferred from homology"/>
<reference evidence="10" key="3">
    <citation type="submission" date="2025-09" db="UniProtKB">
        <authorList>
            <consortium name="Ensembl"/>
        </authorList>
    </citation>
    <scope>IDENTIFICATION</scope>
</reference>
<dbReference type="RefSeq" id="XP_028849705.1">
    <property type="nucleotide sequence ID" value="XM_028993872.1"/>
</dbReference>
<feature type="compositionally biased region" description="Low complexity" evidence="8">
    <location>
        <begin position="605"/>
        <end position="636"/>
    </location>
</feature>
<feature type="compositionally biased region" description="Basic and acidic residues" evidence="8">
    <location>
        <begin position="265"/>
        <end position="281"/>
    </location>
</feature>
<feature type="domain" description="WH2" evidence="9">
    <location>
        <begin position="768"/>
        <end position="787"/>
    </location>
</feature>
<evidence type="ECO:0000256" key="8">
    <source>
        <dbReference type="SAM" id="MobiDB-lite"/>
    </source>
</evidence>
<dbReference type="PROSITE" id="PS51082">
    <property type="entry name" value="WH2"/>
    <property type="match status" value="1"/>
</dbReference>
<organism evidence="10 11">
    <name type="scientific">Denticeps clupeoides</name>
    <name type="common">denticle herring</name>
    <dbReference type="NCBI Taxonomy" id="299321"/>
    <lineage>
        <taxon>Eukaryota</taxon>
        <taxon>Metazoa</taxon>
        <taxon>Chordata</taxon>
        <taxon>Craniata</taxon>
        <taxon>Vertebrata</taxon>
        <taxon>Euteleostomi</taxon>
        <taxon>Actinopterygii</taxon>
        <taxon>Neopterygii</taxon>
        <taxon>Teleostei</taxon>
        <taxon>Clupei</taxon>
        <taxon>Clupeiformes</taxon>
        <taxon>Denticipitoidei</taxon>
        <taxon>Denticipitidae</taxon>
        <taxon>Denticeps</taxon>
    </lineage>
</organism>
<evidence type="ECO:0000256" key="4">
    <source>
        <dbReference type="ARBA" id="ARBA00023054"/>
    </source>
</evidence>
<dbReference type="AlphaFoldDB" id="A0AAY4BC80"/>
<keyword evidence="3" id="KW-0963">Cytoplasm</keyword>
<evidence type="ECO:0000259" key="9">
    <source>
        <dbReference type="PROSITE" id="PS51082"/>
    </source>
</evidence>
<feature type="compositionally biased region" description="Polar residues" evidence="8">
    <location>
        <begin position="696"/>
        <end position="709"/>
    </location>
</feature>
<feature type="region of interest" description="Disordered" evidence="8">
    <location>
        <begin position="265"/>
        <end position="383"/>
    </location>
</feature>
<evidence type="ECO:0000256" key="1">
    <source>
        <dbReference type="ARBA" id="ARBA00004245"/>
    </source>
</evidence>
<feature type="compositionally biased region" description="Acidic residues" evidence="8">
    <location>
        <begin position="333"/>
        <end position="380"/>
    </location>
</feature>
<dbReference type="PANTHER" id="PTHR10901:SF5">
    <property type="entry name" value="LEIOMODIN-1"/>
    <property type="match status" value="1"/>
</dbReference>
<dbReference type="FunFam" id="3.80.10.10:FF:000078">
    <property type="entry name" value="Leiomodin 3"/>
    <property type="match status" value="1"/>
</dbReference>
<dbReference type="InterPro" id="IPR003124">
    <property type="entry name" value="WH2_dom"/>
</dbReference>
<reference evidence="10 11" key="1">
    <citation type="submission" date="2020-06" db="EMBL/GenBank/DDBJ databases">
        <authorList>
            <consortium name="Wellcome Sanger Institute Data Sharing"/>
        </authorList>
    </citation>
    <scope>NUCLEOTIDE SEQUENCE [LARGE SCALE GENOMIC DNA]</scope>
</reference>
<dbReference type="GO" id="GO:0031430">
    <property type="term" value="C:M band"/>
    <property type="evidence" value="ECO:0007669"/>
    <property type="project" value="UniProtKB-SubCell"/>
</dbReference>
<feature type="region of interest" description="Disordered" evidence="8">
    <location>
        <begin position="87"/>
        <end position="198"/>
    </location>
</feature>
<evidence type="ECO:0000256" key="2">
    <source>
        <dbReference type="ARBA" id="ARBA00009345"/>
    </source>
</evidence>
<feature type="compositionally biased region" description="Basic and acidic residues" evidence="8">
    <location>
        <begin position="58"/>
        <end position="72"/>
    </location>
</feature>
<feature type="compositionally biased region" description="Polar residues" evidence="8">
    <location>
        <begin position="644"/>
        <end position="658"/>
    </location>
</feature>
<dbReference type="GO" id="GO:0007015">
    <property type="term" value="P:actin filament organization"/>
    <property type="evidence" value="ECO:0007669"/>
    <property type="project" value="TreeGrafter"/>
</dbReference>
<feature type="region of interest" description="Disordered" evidence="8">
    <location>
        <begin position="538"/>
        <end position="659"/>
    </location>
</feature>
<feature type="compositionally biased region" description="Basic and acidic residues" evidence="8">
    <location>
        <begin position="132"/>
        <end position="198"/>
    </location>
</feature>
<dbReference type="GO" id="GO:0006936">
    <property type="term" value="P:muscle contraction"/>
    <property type="evidence" value="ECO:0007669"/>
    <property type="project" value="TreeGrafter"/>
</dbReference>
<dbReference type="GO" id="GO:0003779">
    <property type="term" value="F:actin binding"/>
    <property type="evidence" value="ECO:0007669"/>
    <property type="project" value="InterPro"/>
</dbReference>
<feature type="compositionally biased region" description="Polar residues" evidence="8">
    <location>
        <begin position="583"/>
        <end position="598"/>
    </location>
</feature>
<dbReference type="InterPro" id="IPR004934">
    <property type="entry name" value="TMOD"/>
</dbReference>
<feature type="compositionally biased region" description="Low complexity" evidence="8">
    <location>
        <begin position="548"/>
        <end position="577"/>
    </location>
</feature>
<dbReference type="GO" id="GO:0051694">
    <property type="term" value="P:pointed-end actin filament capping"/>
    <property type="evidence" value="ECO:0007669"/>
    <property type="project" value="InterPro"/>
</dbReference>
<dbReference type="Gene3D" id="3.80.10.10">
    <property type="entry name" value="Ribonuclease Inhibitor"/>
    <property type="match status" value="1"/>
</dbReference>
<comment type="subcellular location">
    <subcellularLocation>
        <location evidence="1">Cytoplasm</location>
        <location evidence="1">Cytoskeleton</location>
    </subcellularLocation>
    <subcellularLocation>
        <location evidence="6">Cytoplasm</location>
        <location evidence="6">Myofibril</location>
        <location evidence="6">Sarcomere</location>
        <location evidence="6">M line</location>
    </subcellularLocation>
</comment>
<dbReference type="InterPro" id="IPR032675">
    <property type="entry name" value="LRR_dom_sf"/>
</dbReference>
<keyword evidence="4" id="KW-0175">Coiled coil</keyword>
<evidence type="ECO:0000313" key="11">
    <source>
        <dbReference type="Proteomes" id="UP000694580"/>
    </source>
</evidence>
<feature type="compositionally biased region" description="Basic and acidic residues" evidence="8">
    <location>
        <begin position="297"/>
        <end position="321"/>
    </location>
</feature>
<feature type="compositionally biased region" description="Basic and acidic residues" evidence="8">
    <location>
        <begin position="710"/>
        <end position="723"/>
    </location>
</feature>
<comment type="similarity">
    <text evidence="2">Belongs to the tropomodulin family.</text>
</comment>
<evidence type="ECO:0000256" key="6">
    <source>
        <dbReference type="ARBA" id="ARBA00037833"/>
    </source>
</evidence>
<dbReference type="PANTHER" id="PTHR10901">
    <property type="entry name" value="TROPOMODULIN"/>
    <property type="match status" value="1"/>
</dbReference>
<reference evidence="10" key="2">
    <citation type="submission" date="2025-08" db="UniProtKB">
        <authorList>
            <consortium name="Ensembl"/>
        </authorList>
    </citation>
    <scope>IDENTIFICATION</scope>
</reference>
<keyword evidence="5" id="KW-0206">Cytoskeleton</keyword>
<evidence type="ECO:0000313" key="10">
    <source>
        <dbReference type="Ensembl" id="ENSDCDP00010017506.1"/>
    </source>
</evidence>
<dbReference type="SUPFAM" id="SSF52047">
    <property type="entry name" value="RNI-like"/>
    <property type="match status" value="1"/>
</dbReference>
<feature type="region of interest" description="Disordered" evidence="8">
    <location>
        <begin position="676"/>
        <end position="736"/>
    </location>
</feature>
<accession>A0AAY4BC80</accession>
<name>A0AAY4BC80_9TELE</name>
<feature type="region of interest" description="Disordered" evidence="8">
    <location>
        <begin position="222"/>
        <end position="241"/>
    </location>
</feature>
<gene>
    <name evidence="10" type="primary">lmod1a</name>
</gene>
<dbReference type="GO" id="GO:0030239">
    <property type="term" value="P:myofibril assembly"/>
    <property type="evidence" value="ECO:0007669"/>
    <property type="project" value="TreeGrafter"/>
</dbReference>
<dbReference type="Ensembl" id="ENSDCDT00010018556.1">
    <property type="protein sequence ID" value="ENSDCDP00010017506.1"/>
    <property type="gene ID" value="ENSDCDG00010008017.1"/>
</dbReference>
<dbReference type="Proteomes" id="UP000694580">
    <property type="component" value="Chromosome 10"/>
</dbReference>
<feature type="region of interest" description="Disordered" evidence="8">
    <location>
        <begin position="1"/>
        <end position="73"/>
    </location>
</feature>
<keyword evidence="11" id="KW-1185">Reference proteome</keyword>
<evidence type="ECO:0000256" key="7">
    <source>
        <dbReference type="ARBA" id="ARBA00070923"/>
    </source>
</evidence>
<feature type="compositionally biased region" description="Acidic residues" evidence="8">
    <location>
        <begin position="32"/>
        <end position="42"/>
    </location>
</feature>
<evidence type="ECO:0000256" key="3">
    <source>
        <dbReference type="ARBA" id="ARBA00022490"/>
    </source>
</evidence>
<dbReference type="Pfam" id="PF03250">
    <property type="entry name" value="Tropomodulin"/>
    <property type="match status" value="1"/>
</dbReference>
<feature type="compositionally biased region" description="Polar residues" evidence="8">
    <location>
        <begin position="322"/>
        <end position="331"/>
    </location>
</feature>